<dbReference type="OrthoDB" id="9796789at2"/>
<dbReference type="PANTHER" id="PTHR42792:SF2">
    <property type="entry name" value="FLAGELLIN"/>
    <property type="match status" value="1"/>
</dbReference>
<dbReference type="InterPro" id="IPR042187">
    <property type="entry name" value="Flagellin_C_sub2"/>
</dbReference>
<dbReference type="Pfam" id="PF00669">
    <property type="entry name" value="Flagellin_N"/>
    <property type="match status" value="1"/>
</dbReference>
<dbReference type="GO" id="GO:0005576">
    <property type="term" value="C:extracellular region"/>
    <property type="evidence" value="ECO:0007669"/>
    <property type="project" value="UniProtKB-SubCell"/>
</dbReference>
<dbReference type="Gene3D" id="6.10.10.10">
    <property type="entry name" value="Flagellar export chaperone, C-terminal domain"/>
    <property type="match status" value="1"/>
</dbReference>
<comment type="subcellular location">
    <subcellularLocation>
        <location evidence="4">Secreted</location>
    </subcellularLocation>
    <subcellularLocation>
        <location evidence="4">Bacterial flagellum</location>
    </subcellularLocation>
</comment>
<dbReference type="InterPro" id="IPR046358">
    <property type="entry name" value="Flagellin_C"/>
</dbReference>
<keyword evidence="7" id="KW-0969">Cilium</keyword>
<dbReference type="SUPFAM" id="SSF64518">
    <property type="entry name" value="Phase 1 flagellin"/>
    <property type="match status" value="1"/>
</dbReference>
<name>A0A1X7AGY7_9GAMM</name>
<dbReference type="InterPro" id="IPR001029">
    <property type="entry name" value="Flagellin_N"/>
</dbReference>
<dbReference type="Gene3D" id="2.30.220.10">
    <property type="entry name" value="f41 fragment of flagellin, C-terminal domain"/>
    <property type="match status" value="1"/>
</dbReference>
<keyword evidence="8" id="KW-1185">Reference proteome</keyword>
<keyword evidence="2 4" id="KW-0964">Secreted</keyword>
<dbReference type="PANTHER" id="PTHR42792">
    <property type="entry name" value="FLAGELLIN"/>
    <property type="match status" value="1"/>
</dbReference>
<dbReference type="Gene3D" id="1.20.1330.10">
    <property type="entry name" value="f41 fragment of flagellin, N-terminal domain"/>
    <property type="match status" value="1"/>
</dbReference>
<protein>
    <recommendedName>
        <fullName evidence="4">Flagellin</fullName>
    </recommendedName>
</protein>
<evidence type="ECO:0000256" key="1">
    <source>
        <dbReference type="ARBA" id="ARBA00005709"/>
    </source>
</evidence>
<evidence type="ECO:0000256" key="2">
    <source>
        <dbReference type="ARBA" id="ARBA00022525"/>
    </source>
</evidence>
<dbReference type="AlphaFoldDB" id="A0A1X7AGY7"/>
<dbReference type="InterPro" id="IPR001492">
    <property type="entry name" value="Flagellin"/>
</dbReference>
<dbReference type="Pfam" id="PF00700">
    <property type="entry name" value="Flagellin_C"/>
    <property type="match status" value="1"/>
</dbReference>
<feature type="domain" description="Flagellin N-terminal" evidence="5">
    <location>
        <begin position="6"/>
        <end position="141"/>
    </location>
</feature>
<dbReference type="Gene3D" id="6.10.280.190">
    <property type="match status" value="1"/>
</dbReference>
<evidence type="ECO:0000313" key="8">
    <source>
        <dbReference type="Proteomes" id="UP000196573"/>
    </source>
</evidence>
<organism evidence="7 8">
    <name type="scientific">Parendozoicomonas haliclonae</name>
    <dbReference type="NCBI Taxonomy" id="1960125"/>
    <lineage>
        <taxon>Bacteria</taxon>
        <taxon>Pseudomonadati</taxon>
        <taxon>Pseudomonadota</taxon>
        <taxon>Gammaproteobacteria</taxon>
        <taxon>Oceanospirillales</taxon>
        <taxon>Endozoicomonadaceae</taxon>
        <taxon>Parendozoicomonas</taxon>
    </lineage>
</organism>
<evidence type="ECO:0000313" key="7">
    <source>
        <dbReference type="EMBL" id="SMA39868.1"/>
    </source>
</evidence>
<proteinExistence type="inferred from homology"/>
<dbReference type="EMBL" id="FWPT01000002">
    <property type="protein sequence ID" value="SMA39868.1"/>
    <property type="molecule type" value="Genomic_DNA"/>
</dbReference>
<keyword evidence="7" id="KW-0966">Cell projection</keyword>
<dbReference type="RefSeq" id="WP_087107692.1">
    <property type="nucleotide sequence ID" value="NZ_CBCSCN010000001.1"/>
</dbReference>
<evidence type="ECO:0000256" key="4">
    <source>
        <dbReference type="RuleBase" id="RU362073"/>
    </source>
</evidence>
<dbReference type="Gene3D" id="2.170.280.10">
    <property type="entry name" value="f41 fragment of flagellin, middle domain"/>
    <property type="match status" value="1"/>
</dbReference>
<evidence type="ECO:0000259" key="6">
    <source>
        <dbReference type="Pfam" id="PF00700"/>
    </source>
</evidence>
<dbReference type="Proteomes" id="UP000196573">
    <property type="component" value="Unassembled WGS sequence"/>
</dbReference>
<comment type="function">
    <text evidence="4">Flagellin is the subunit protein which polymerizes to form the filaments of bacterial flagella.</text>
</comment>
<dbReference type="GO" id="GO:0005198">
    <property type="term" value="F:structural molecule activity"/>
    <property type="evidence" value="ECO:0007669"/>
    <property type="project" value="UniProtKB-UniRule"/>
</dbReference>
<keyword evidence="3 4" id="KW-0975">Bacterial flagellum</keyword>
<evidence type="ECO:0000259" key="5">
    <source>
        <dbReference type="Pfam" id="PF00669"/>
    </source>
</evidence>
<accession>A0A1X7AGY7</accession>
<dbReference type="GO" id="GO:0009288">
    <property type="term" value="C:bacterial-type flagellum"/>
    <property type="evidence" value="ECO:0007669"/>
    <property type="project" value="UniProtKB-SubCell"/>
</dbReference>
<gene>
    <name evidence="7" type="primary">fliC_1</name>
    <name evidence="7" type="ORF">EHSB41UT_01107</name>
</gene>
<sequence>MSSFSVNTNIFSLNAQRNLSTSGMGLQNAMQRLSSGFRINSAKDDAAGLQIANKLTSQIRGLGVAIRNANDGISLAQTAEGALQESTNILQRMRELSLQSANGSNSAEQRAALNAEVTQLKTELTRIAETTSFGGQKLLTGDYSESFQIGANTTANDRIDVSIGSAKAADLTGEVTAASTTAYAFDDIELAGVTIADQTLTFDVDGTDTDVTISSASSAKDVSDAIGTNVTGLTAAASTEGTLTLSDLDNVDNTGEDVTISIAGVEVTEAYATSAAATTTALVTKINGATAQAAFGVAGVTVSATESSGDIVITFSNTDGANIDLKVASDSTAGGTGTDAITAAYDVQNGGTSVATGSVTIGTDPADLSGATAYTAKGNVALTVTGTVLSYESTDNLASGTVTATATTTPGTTSEQAVSTVDISTLTGAQNAVSIIDGALQAIDNQRADLGAIQNRLTSTISNLSNISENVSASRSRIMDADFAAETANLAKYQVLQQAGTAILAQANQSSQNVLSLLR</sequence>
<reference evidence="7 8" key="1">
    <citation type="submission" date="2017-03" db="EMBL/GenBank/DDBJ databases">
        <authorList>
            <person name="Afonso C.L."/>
            <person name="Miller P.J."/>
            <person name="Scott M.A."/>
            <person name="Spackman E."/>
            <person name="Goraichik I."/>
            <person name="Dimitrov K.M."/>
            <person name="Suarez D.L."/>
            <person name="Swayne D.E."/>
        </authorList>
    </citation>
    <scope>NUCLEOTIDE SEQUENCE [LARGE SCALE GENOMIC DNA]</scope>
    <source>
        <strain evidence="7">SB41UT1</strain>
    </source>
</reference>
<evidence type="ECO:0000256" key="3">
    <source>
        <dbReference type="ARBA" id="ARBA00023143"/>
    </source>
</evidence>
<keyword evidence="7" id="KW-0282">Flagellum</keyword>
<dbReference type="PRINTS" id="PR00207">
    <property type="entry name" value="FLAGELLIN"/>
</dbReference>
<feature type="domain" description="Flagellin C-terminal" evidence="6">
    <location>
        <begin position="434"/>
        <end position="518"/>
    </location>
</feature>
<comment type="similarity">
    <text evidence="1 4">Belongs to the bacterial flagellin family.</text>
</comment>